<dbReference type="RefSeq" id="WP_138192365.1">
    <property type="nucleotide sequence ID" value="NZ_VBWP01000013.1"/>
</dbReference>
<keyword evidence="2" id="KW-1185">Reference proteome</keyword>
<comment type="caution">
    <text evidence="1">The sequence shown here is derived from an EMBL/GenBank/DDBJ whole genome shotgun (WGS) entry which is preliminary data.</text>
</comment>
<dbReference type="Proteomes" id="UP000306912">
    <property type="component" value="Unassembled WGS sequence"/>
</dbReference>
<organism evidence="1 2">
    <name type="scientific">Culicoidibacter larvae</name>
    <dbReference type="NCBI Taxonomy" id="2579976"/>
    <lineage>
        <taxon>Bacteria</taxon>
        <taxon>Bacillati</taxon>
        <taxon>Bacillota</taxon>
        <taxon>Culicoidibacteria</taxon>
        <taxon>Culicoidibacterales</taxon>
        <taxon>Culicoidibacteraceae</taxon>
        <taxon>Culicoidibacter</taxon>
    </lineage>
</organism>
<evidence type="ECO:0000313" key="1">
    <source>
        <dbReference type="EMBL" id="TLG71282.1"/>
    </source>
</evidence>
<reference evidence="1 2" key="1">
    <citation type="submission" date="2019-05" db="EMBL/GenBank/DDBJ databases">
        <title>Culicoidintestinum kansasii gen. nov., sp. nov. from the gastrointestinal tract of the biting midge, Culicoides sonorensis.</title>
        <authorList>
            <person name="Neupane S."/>
            <person name="Ghosh A."/>
            <person name="Gunther S."/>
            <person name="Martin K."/>
            <person name="Zurek L."/>
        </authorList>
    </citation>
    <scope>NUCLEOTIDE SEQUENCE [LARGE SCALE GENOMIC DNA]</scope>
    <source>
        <strain evidence="1 2">CS-1</strain>
    </source>
</reference>
<sequence length="64" mass="7433">MGYPIKIFRALWPESRIAGLVAIAHSESEYIEYEEKFNGITEITDWSQVESLPQYAKFCYKGVE</sequence>
<name>A0A5R8Q777_9FIRM</name>
<dbReference type="InParanoid" id="A0A5R8Q777"/>
<protein>
    <submittedName>
        <fullName evidence="1">Uncharacterized protein</fullName>
    </submittedName>
</protein>
<gene>
    <name evidence="1" type="ORF">FEZ08_11065</name>
</gene>
<proteinExistence type="predicted"/>
<evidence type="ECO:0000313" key="2">
    <source>
        <dbReference type="Proteomes" id="UP000306912"/>
    </source>
</evidence>
<dbReference type="AlphaFoldDB" id="A0A5R8Q777"/>
<dbReference type="EMBL" id="VBWP01000013">
    <property type="protein sequence ID" value="TLG71282.1"/>
    <property type="molecule type" value="Genomic_DNA"/>
</dbReference>
<accession>A0A5R8Q777</accession>